<dbReference type="PANTHER" id="PTHR11365:SF23">
    <property type="entry name" value="HYPOTHETICAL 5-OXOPROLINASE (EUROFUNG)-RELATED"/>
    <property type="match status" value="1"/>
</dbReference>
<evidence type="ECO:0000313" key="2">
    <source>
        <dbReference type="EMBL" id="OUM86097.1"/>
    </source>
</evidence>
<accession>A0A1Y3PIX7</accession>
<dbReference type="EMBL" id="LZRT01000094">
    <property type="protein sequence ID" value="OUM86097.1"/>
    <property type="molecule type" value="Genomic_DNA"/>
</dbReference>
<dbReference type="InterPro" id="IPR045079">
    <property type="entry name" value="Oxoprolinase-like"/>
</dbReference>
<proteinExistence type="predicted"/>
<name>A0A1Y3PIX7_9BACI</name>
<sequence>MTLDVRKDDPKVEAEVQEFLRSQVLFRGPDPEIMRHHGLAPLTEMERQAMSRVTDRLTKTVIRNRLQMIANEANEMLSHIASAPGAKWGDLICGVFTAAGDLAIASSNGVLIFAALAQHPIKYILKYWKDEPSVGIRDGDIFMHNDARYGNVHNTDQGCLTPIFYEGKLVAWAGSIIHEGENGAREPGGMPSAAESPYDEGLKISPVKVGENFQFREDLVTYFQNSVRDPKLQLEDMKAKLAACLRIRKRVLEIIEEYGLDAFLVTMRETLEYTADEVRRRLAALPDGKTRVVLFADGTLRENVIAKINCTVEKRGQELIIDFRGSAPQFLNRATNTVLASLKGMIAQVFLNYMWPDLPRNQAVLVPVTFLTDEGSIVDCTPEAPNAQSMMSFFPAFTAVDHCLQKLLFNNLMNGNPAKASDVHASWWNMISGFIYGGYTQHGFYVGNITTDINGMSGGARWNRDGEPSLNPIFAAYVDLGETELLEDELPFVCLSYRRLMADNHGFGKYRGGSGYMQIVTHKDTPLWGWMNTTIGSKFPTVLGLFGGYAAPTQPLCKVRGVNVLELLRNDPALTAYDIVEIMNEKPFPGQYSTHHTGLQLEIVQPGEMYMQAQGGGGGYGDVLERDPDLVMADLQQGRISHWVAQNIYKVAYDPETLVVDREETERLRSEERQARLRRGVPFHEFVAKWLRSEPPRELPYYGSWERDDVVYGGNPDVKMPTDSLQGIFMP</sequence>
<gene>
    <name evidence="2" type="ORF">BAA01_01830</name>
</gene>
<dbReference type="Pfam" id="PF02538">
    <property type="entry name" value="Hydantoinase_B"/>
    <property type="match status" value="1"/>
</dbReference>
<evidence type="ECO:0000259" key="1">
    <source>
        <dbReference type="Pfam" id="PF02538"/>
    </source>
</evidence>
<dbReference type="PANTHER" id="PTHR11365">
    <property type="entry name" value="5-OXOPROLINASE RELATED"/>
    <property type="match status" value="1"/>
</dbReference>
<dbReference type="InterPro" id="IPR003692">
    <property type="entry name" value="Hydantoinase_B"/>
</dbReference>
<evidence type="ECO:0000313" key="3">
    <source>
        <dbReference type="Proteomes" id="UP000196475"/>
    </source>
</evidence>
<dbReference type="Proteomes" id="UP000196475">
    <property type="component" value="Unassembled WGS sequence"/>
</dbReference>
<dbReference type="GO" id="GO:0006749">
    <property type="term" value="P:glutathione metabolic process"/>
    <property type="evidence" value="ECO:0007669"/>
    <property type="project" value="TreeGrafter"/>
</dbReference>
<reference evidence="3" key="1">
    <citation type="submission" date="2016-06" db="EMBL/GenBank/DDBJ databases">
        <authorList>
            <person name="Nascimento L."/>
            <person name="Pereira R.V."/>
            <person name="Martins L.F."/>
            <person name="Quaggio R.B."/>
            <person name="Silva A.M."/>
            <person name="Setubal J.C."/>
        </authorList>
    </citation>
    <scope>NUCLEOTIDE SEQUENCE [LARGE SCALE GENOMIC DNA]</scope>
</reference>
<dbReference type="AlphaFoldDB" id="A0A1Y3PIX7"/>
<organism evidence="2 3">
    <name type="scientific">Bacillus thermozeamaize</name>
    <dbReference type="NCBI Taxonomy" id="230954"/>
    <lineage>
        <taxon>Bacteria</taxon>
        <taxon>Bacillati</taxon>
        <taxon>Bacillota</taxon>
        <taxon>Bacilli</taxon>
        <taxon>Bacillales</taxon>
        <taxon>Bacillaceae</taxon>
        <taxon>Bacillus</taxon>
    </lineage>
</organism>
<dbReference type="GO" id="GO:0017168">
    <property type="term" value="F:5-oxoprolinase (ATP-hydrolyzing) activity"/>
    <property type="evidence" value="ECO:0007669"/>
    <property type="project" value="TreeGrafter"/>
</dbReference>
<dbReference type="GO" id="GO:0005829">
    <property type="term" value="C:cytosol"/>
    <property type="evidence" value="ECO:0007669"/>
    <property type="project" value="TreeGrafter"/>
</dbReference>
<comment type="caution">
    <text evidence="2">The sequence shown here is derived from an EMBL/GenBank/DDBJ whole genome shotgun (WGS) entry which is preliminary data.</text>
</comment>
<protein>
    <submittedName>
        <fullName evidence="2">Acetone carboxylase subunit alpha</fullName>
    </submittedName>
</protein>
<feature type="domain" description="Hydantoinase B/oxoprolinase" evidence="1">
    <location>
        <begin position="55"/>
        <end position="622"/>
    </location>
</feature>